<reference evidence="1" key="1">
    <citation type="submission" date="2014-11" db="EMBL/GenBank/DDBJ databases">
        <authorList>
            <person name="Amaro Gonzalez C."/>
        </authorList>
    </citation>
    <scope>NUCLEOTIDE SEQUENCE</scope>
</reference>
<reference evidence="1" key="2">
    <citation type="journal article" date="2015" name="Fish Shellfish Immunol.">
        <title>Early steps in the European eel (Anguilla anguilla)-Vibrio vulnificus interaction in the gills: Role of the RtxA13 toxin.</title>
        <authorList>
            <person name="Callol A."/>
            <person name="Pajuelo D."/>
            <person name="Ebbesson L."/>
            <person name="Teles M."/>
            <person name="MacKenzie S."/>
            <person name="Amaro C."/>
        </authorList>
    </citation>
    <scope>NUCLEOTIDE SEQUENCE</scope>
</reference>
<protein>
    <submittedName>
        <fullName evidence="1">Uncharacterized protein</fullName>
    </submittedName>
</protein>
<dbReference type="EMBL" id="GBXM01106422">
    <property type="protein sequence ID" value="JAH02155.1"/>
    <property type="molecule type" value="Transcribed_RNA"/>
</dbReference>
<proteinExistence type="predicted"/>
<sequence length="8" mass="927">MCIVFVCL</sequence>
<accession>A0A0E9PDL2</accession>
<evidence type="ECO:0000313" key="1">
    <source>
        <dbReference type="EMBL" id="JAH02155.1"/>
    </source>
</evidence>
<name>A0A0E9PDL2_ANGAN</name>
<organism evidence="1">
    <name type="scientific">Anguilla anguilla</name>
    <name type="common">European freshwater eel</name>
    <name type="synonym">Muraena anguilla</name>
    <dbReference type="NCBI Taxonomy" id="7936"/>
    <lineage>
        <taxon>Eukaryota</taxon>
        <taxon>Metazoa</taxon>
        <taxon>Chordata</taxon>
        <taxon>Craniata</taxon>
        <taxon>Vertebrata</taxon>
        <taxon>Euteleostomi</taxon>
        <taxon>Actinopterygii</taxon>
        <taxon>Neopterygii</taxon>
        <taxon>Teleostei</taxon>
        <taxon>Anguilliformes</taxon>
        <taxon>Anguillidae</taxon>
        <taxon>Anguilla</taxon>
    </lineage>
</organism>